<dbReference type="AlphaFoldDB" id="F0QV63"/>
<accession>F0QV63</accession>
<sequence>MPKKIIIVTAEWDYFKDRLSNLCSQLIKAGINCEIKDYRDPEAMRLIIKYGVSNGIVRIPQIYLINDYEVKQIKYYITNDLRLIMNELSNYS</sequence>
<dbReference type="RefSeq" id="WP_013603958.1">
    <property type="nucleotide sequence ID" value="NC_015151.1"/>
</dbReference>
<dbReference type="OrthoDB" id="27835at2157"/>
<dbReference type="Proteomes" id="UP000007485">
    <property type="component" value="Chromosome"/>
</dbReference>
<dbReference type="KEGG" id="vmo:VMUT_0584"/>
<keyword evidence="2" id="KW-1185">Reference proteome</keyword>
<dbReference type="eggNOG" id="arCOG10487">
    <property type="taxonomic scope" value="Archaea"/>
</dbReference>
<dbReference type="HOGENOM" id="CLU_2393066_0_0_2"/>
<name>F0QV63_VULM7</name>
<evidence type="ECO:0000313" key="2">
    <source>
        <dbReference type="Proteomes" id="UP000007485"/>
    </source>
</evidence>
<reference evidence="1 2" key="1">
    <citation type="journal article" date="2011" name="J. Bacteriol.">
        <title>Complete genome sequence of 'Vulcanisaeta moutnovskia' strain 768-28, a novel member of the hyperthermophilic crenarchaeal genus vulcanisaeta.</title>
        <authorList>
            <person name="Gumerov V.M."/>
            <person name="Mardanov A.V."/>
            <person name="Beletsky A.V."/>
            <person name="Prokofeva M.I."/>
            <person name="Bonch-Osmolovskaya E.A."/>
            <person name="Ravin N.V."/>
            <person name="Skryabin K.G."/>
        </authorList>
    </citation>
    <scope>NUCLEOTIDE SEQUENCE [LARGE SCALE GENOMIC DNA]</scope>
    <source>
        <strain evidence="1 2">768-28</strain>
    </source>
</reference>
<dbReference type="EMBL" id="CP002529">
    <property type="protein sequence ID" value="ADY00795.1"/>
    <property type="molecule type" value="Genomic_DNA"/>
</dbReference>
<organism evidence="1 2">
    <name type="scientific">Vulcanisaeta moutnovskia (strain 768-28)</name>
    <dbReference type="NCBI Taxonomy" id="985053"/>
    <lineage>
        <taxon>Archaea</taxon>
        <taxon>Thermoproteota</taxon>
        <taxon>Thermoprotei</taxon>
        <taxon>Thermoproteales</taxon>
        <taxon>Thermoproteaceae</taxon>
        <taxon>Vulcanisaeta</taxon>
    </lineage>
</organism>
<proteinExistence type="predicted"/>
<evidence type="ECO:0000313" key="1">
    <source>
        <dbReference type="EMBL" id="ADY00795.1"/>
    </source>
</evidence>
<gene>
    <name evidence="1" type="ordered locus">VMUT_0584</name>
</gene>
<protein>
    <submittedName>
        <fullName evidence="1">Uncharacterized protein</fullName>
    </submittedName>
</protein>
<dbReference type="GeneID" id="10288236"/>